<comment type="caution">
    <text evidence="13">The sequence shown here is derived from an EMBL/GenBank/DDBJ whole genome shotgun (WGS) entry which is preliminary data.</text>
</comment>
<keyword evidence="2" id="KW-0645">Protease</keyword>
<evidence type="ECO:0000313" key="13">
    <source>
        <dbReference type="EMBL" id="MBB5870988.1"/>
    </source>
</evidence>
<dbReference type="GO" id="GO:0008955">
    <property type="term" value="F:peptidoglycan glycosyltransferase activity"/>
    <property type="evidence" value="ECO:0007669"/>
    <property type="project" value="UniProtKB-EC"/>
</dbReference>
<dbReference type="PANTHER" id="PTHR32282">
    <property type="entry name" value="BINDING PROTEIN TRANSPEPTIDASE, PUTATIVE-RELATED"/>
    <property type="match status" value="1"/>
</dbReference>
<dbReference type="RefSeq" id="WP_184838747.1">
    <property type="nucleotide sequence ID" value="NZ_JACHMN010000002.1"/>
</dbReference>
<keyword evidence="1 13" id="KW-0121">Carboxypeptidase</keyword>
<feature type="region of interest" description="Disordered" evidence="9">
    <location>
        <begin position="1"/>
        <end position="95"/>
    </location>
</feature>
<feature type="region of interest" description="Disordered" evidence="9">
    <location>
        <begin position="840"/>
        <end position="907"/>
    </location>
</feature>
<dbReference type="GO" id="GO:0006508">
    <property type="term" value="P:proteolysis"/>
    <property type="evidence" value="ECO:0007669"/>
    <property type="project" value="UniProtKB-KW"/>
</dbReference>
<evidence type="ECO:0000256" key="4">
    <source>
        <dbReference type="ARBA" id="ARBA00022679"/>
    </source>
</evidence>
<dbReference type="GO" id="GO:0009002">
    <property type="term" value="F:serine-type D-Ala-D-Ala carboxypeptidase activity"/>
    <property type="evidence" value="ECO:0007669"/>
    <property type="project" value="UniProtKB-EC"/>
</dbReference>
<dbReference type="GO" id="GO:0008658">
    <property type="term" value="F:penicillin binding"/>
    <property type="evidence" value="ECO:0007669"/>
    <property type="project" value="InterPro"/>
</dbReference>
<dbReference type="InterPro" id="IPR001264">
    <property type="entry name" value="Glyco_trans_51"/>
</dbReference>
<keyword evidence="4" id="KW-0808">Transferase</keyword>
<feature type="compositionally biased region" description="Low complexity" evidence="9">
    <location>
        <begin position="84"/>
        <end position="95"/>
    </location>
</feature>
<accession>A0A841BU63</accession>
<dbReference type="Proteomes" id="UP000587527">
    <property type="component" value="Unassembled WGS sequence"/>
</dbReference>
<evidence type="ECO:0000256" key="6">
    <source>
        <dbReference type="ARBA" id="ARBA00023268"/>
    </source>
</evidence>
<reference evidence="13 14" key="1">
    <citation type="submission" date="2020-08" db="EMBL/GenBank/DDBJ databases">
        <title>Sequencing the genomes of 1000 actinobacteria strains.</title>
        <authorList>
            <person name="Klenk H.-P."/>
        </authorList>
    </citation>
    <scope>NUCLEOTIDE SEQUENCE [LARGE SCALE GENOMIC DNA]</scope>
    <source>
        <strain evidence="13 14">DSM 45362</strain>
    </source>
</reference>
<dbReference type="AlphaFoldDB" id="A0A841BU63"/>
<dbReference type="InterPro" id="IPR023346">
    <property type="entry name" value="Lysozyme-like_dom_sf"/>
</dbReference>
<proteinExistence type="predicted"/>
<keyword evidence="10" id="KW-0812">Transmembrane</keyword>
<evidence type="ECO:0000256" key="9">
    <source>
        <dbReference type="SAM" id="MobiDB-lite"/>
    </source>
</evidence>
<dbReference type="InterPro" id="IPR001460">
    <property type="entry name" value="PCN-bd_Tpept"/>
</dbReference>
<evidence type="ECO:0000256" key="1">
    <source>
        <dbReference type="ARBA" id="ARBA00022645"/>
    </source>
</evidence>
<organism evidence="13 14">
    <name type="scientific">Allocatelliglobosispora scoriae</name>
    <dbReference type="NCBI Taxonomy" id="643052"/>
    <lineage>
        <taxon>Bacteria</taxon>
        <taxon>Bacillati</taxon>
        <taxon>Actinomycetota</taxon>
        <taxon>Actinomycetes</taxon>
        <taxon>Micromonosporales</taxon>
        <taxon>Micromonosporaceae</taxon>
        <taxon>Allocatelliglobosispora</taxon>
    </lineage>
</organism>
<dbReference type="InterPro" id="IPR012338">
    <property type="entry name" value="Beta-lactam/transpept-like"/>
</dbReference>
<dbReference type="GO" id="GO:0009252">
    <property type="term" value="P:peptidoglycan biosynthetic process"/>
    <property type="evidence" value="ECO:0007669"/>
    <property type="project" value="TreeGrafter"/>
</dbReference>
<keyword evidence="3" id="KW-0328">Glycosyltransferase</keyword>
<feature type="compositionally biased region" description="Low complexity" evidence="9">
    <location>
        <begin position="160"/>
        <end position="171"/>
    </location>
</feature>
<comment type="catalytic activity">
    <reaction evidence="7">
        <text>Preferential cleavage: (Ac)2-L-Lys-D-Ala-|-D-Ala. Also transpeptidation of peptidyl-alanyl moieties that are N-acyl substituents of D-alanine.</text>
        <dbReference type="EC" id="3.4.16.4"/>
    </reaction>
</comment>
<protein>
    <submittedName>
        <fullName evidence="13">Membrane peptidoglycan carboxypeptidase</fullName>
    </submittedName>
</protein>
<feature type="compositionally biased region" description="Low complexity" evidence="9">
    <location>
        <begin position="891"/>
        <end position="907"/>
    </location>
</feature>
<feature type="domain" description="Glycosyl transferase family 51" evidence="12">
    <location>
        <begin position="230"/>
        <end position="408"/>
    </location>
</feature>
<evidence type="ECO:0000259" key="11">
    <source>
        <dbReference type="Pfam" id="PF00905"/>
    </source>
</evidence>
<dbReference type="InterPro" id="IPR050396">
    <property type="entry name" value="Glycosyltr_51/Transpeptidase"/>
</dbReference>
<evidence type="ECO:0000256" key="3">
    <source>
        <dbReference type="ARBA" id="ARBA00022676"/>
    </source>
</evidence>
<feature type="domain" description="Penicillin-binding protein transpeptidase" evidence="11">
    <location>
        <begin position="515"/>
        <end position="804"/>
    </location>
</feature>
<evidence type="ECO:0000256" key="7">
    <source>
        <dbReference type="ARBA" id="ARBA00034000"/>
    </source>
</evidence>
<dbReference type="Pfam" id="PF00912">
    <property type="entry name" value="Transgly"/>
    <property type="match status" value="1"/>
</dbReference>
<dbReference type="InterPro" id="IPR036950">
    <property type="entry name" value="PBP_transglycosylase"/>
</dbReference>
<evidence type="ECO:0000259" key="12">
    <source>
        <dbReference type="Pfam" id="PF00912"/>
    </source>
</evidence>
<dbReference type="Pfam" id="PF00905">
    <property type="entry name" value="Transpeptidase"/>
    <property type="match status" value="1"/>
</dbReference>
<keyword evidence="14" id="KW-1185">Reference proteome</keyword>
<feature type="compositionally biased region" description="Gly residues" evidence="9">
    <location>
        <begin position="48"/>
        <end position="76"/>
    </location>
</feature>
<dbReference type="PANTHER" id="PTHR32282:SF34">
    <property type="entry name" value="PENICILLIN-BINDING PROTEIN 1A"/>
    <property type="match status" value="1"/>
</dbReference>
<comment type="catalytic activity">
    <reaction evidence="8">
        <text>[GlcNAc-(1-&gt;4)-Mur2Ac(oyl-L-Ala-gamma-D-Glu-L-Lys-D-Ala-D-Ala)](n)-di-trans,octa-cis-undecaprenyl diphosphate + beta-D-GlcNAc-(1-&gt;4)-Mur2Ac(oyl-L-Ala-gamma-D-Glu-L-Lys-D-Ala-D-Ala)-di-trans,octa-cis-undecaprenyl diphosphate = [GlcNAc-(1-&gt;4)-Mur2Ac(oyl-L-Ala-gamma-D-Glu-L-Lys-D-Ala-D-Ala)](n+1)-di-trans,octa-cis-undecaprenyl diphosphate + di-trans,octa-cis-undecaprenyl diphosphate + H(+)</text>
        <dbReference type="Rhea" id="RHEA:23708"/>
        <dbReference type="Rhea" id="RHEA-COMP:9602"/>
        <dbReference type="Rhea" id="RHEA-COMP:9603"/>
        <dbReference type="ChEBI" id="CHEBI:15378"/>
        <dbReference type="ChEBI" id="CHEBI:58405"/>
        <dbReference type="ChEBI" id="CHEBI:60033"/>
        <dbReference type="ChEBI" id="CHEBI:78435"/>
        <dbReference type="EC" id="2.4.99.28"/>
    </reaction>
</comment>
<feature type="compositionally biased region" description="Gly residues" evidence="9">
    <location>
        <begin position="136"/>
        <end position="155"/>
    </location>
</feature>
<evidence type="ECO:0000256" key="2">
    <source>
        <dbReference type="ARBA" id="ARBA00022670"/>
    </source>
</evidence>
<evidence type="ECO:0000256" key="10">
    <source>
        <dbReference type="SAM" id="Phobius"/>
    </source>
</evidence>
<feature type="region of interest" description="Disordered" evidence="9">
    <location>
        <begin position="115"/>
        <end position="174"/>
    </location>
</feature>
<dbReference type="SUPFAM" id="SSF53955">
    <property type="entry name" value="Lysozyme-like"/>
    <property type="match status" value="1"/>
</dbReference>
<evidence type="ECO:0000313" key="14">
    <source>
        <dbReference type="Proteomes" id="UP000587527"/>
    </source>
</evidence>
<evidence type="ECO:0000256" key="5">
    <source>
        <dbReference type="ARBA" id="ARBA00022801"/>
    </source>
</evidence>
<keyword evidence="6" id="KW-0511">Multifunctional enzyme</keyword>
<dbReference type="Gene3D" id="1.10.3810.10">
    <property type="entry name" value="Biosynthetic peptidoglycan transglycosylase-like"/>
    <property type="match status" value="1"/>
</dbReference>
<feature type="transmembrane region" description="Helical" evidence="10">
    <location>
        <begin position="180"/>
        <end position="203"/>
    </location>
</feature>
<dbReference type="GO" id="GO:0030288">
    <property type="term" value="C:outer membrane-bounded periplasmic space"/>
    <property type="evidence" value="ECO:0007669"/>
    <property type="project" value="TreeGrafter"/>
</dbReference>
<keyword evidence="5" id="KW-0378">Hydrolase</keyword>
<keyword evidence="10" id="KW-0472">Membrane</keyword>
<dbReference type="EMBL" id="JACHMN010000002">
    <property type="protein sequence ID" value="MBB5870988.1"/>
    <property type="molecule type" value="Genomic_DNA"/>
</dbReference>
<name>A0A841BU63_9ACTN</name>
<sequence>MSSYGDPNAGYGRAQVPRSDGYGYEYDDYDEAPPPPPRREPVQQWPDNGGGYGVGSGYEGGGGYDAPPGGGYDGGGYPPPPPVRASGSAAVGSASVGRATVGRAAVVGSASVPTVGGRARVRPAGPADDLDFDPLGGPGGDDGADGPGGPPGTGGRSRKGGSSSAKPATATSKKRKRRKILLASFAAVIILMGTGAIAGTYFFDSVDAITPDKLPNQQVTAVYAADGKTQLAQLGAENRIAVDVTKLKPEVQHALIAGEDKNFYNHHGVDFAGIARAAWNNITSSDTQGASTITQQYVKFATQDMDISYGRKLREAVLARKLEDKYTKDQILGFYLNTIPFGRGAIGVEKAAQAYFDHGADKLTVEEAAILGSVIKQPFSPDGSGSPYDPEVNLGEATTRWNYVLDMMVAANWMDSATRQAAVYPKTWKPKSKNASTAEWGINGPGPSGMVTGNVLNYVYSELAAWGITSEMVKTGGYKIITTIDPKIQAAAEAQARRAVKNSVISKTKPTVMAAIVAINPANGRVLAYYGGEEGTGHDYAGRNIENGVPTGGHPPGSSMKPYTLAAALQANYSLESRWLAKPGKYYTYNVQNAGRKTTVCDDYCTLETSLVQSYNVPFIHVAKAVGVDKVVDMAHKAGVTMIWGLDPKTSMPAPVDITKPENIENARNKGIDLPVGYGQYGITVLDHASGMATFAAGGIYNKPHFVVRVEKRNPNKNGAFEAVPGAGAKEKGEQTIPAGIAADVTYAMEKVTASHSWSIDGGRDTASKTGTWELNSKSSGNGHAWVVGFTKQIAVAVWVGNAGKEVTLEYTNGTDINSGNAPADIWNKFLDTATKGQKRETFPGEAGVGSDQGGNGVSPTPSAPVQGCLPLLPCPGNSDNPGGGGGPGGQNSPSPSASPSRSRGRG</sequence>
<evidence type="ECO:0000256" key="8">
    <source>
        <dbReference type="ARBA" id="ARBA00049902"/>
    </source>
</evidence>
<dbReference type="SUPFAM" id="SSF56601">
    <property type="entry name" value="beta-lactamase/transpeptidase-like"/>
    <property type="match status" value="1"/>
</dbReference>
<keyword evidence="10" id="KW-1133">Transmembrane helix</keyword>
<feature type="compositionally biased region" description="Gly residues" evidence="9">
    <location>
        <begin position="847"/>
        <end position="857"/>
    </location>
</feature>
<dbReference type="Gene3D" id="3.40.710.10">
    <property type="entry name" value="DD-peptidase/beta-lactamase superfamily"/>
    <property type="match status" value="1"/>
</dbReference>
<gene>
    <name evidence="13" type="ORF">F4553_004367</name>
</gene>